<dbReference type="InterPro" id="IPR027417">
    <property type="entry name" value="P-loop_NTPase"/>
</dbReference>
<accession>W4K030</accession>
<name>W4K030_HETIT</name>
<dbReference type="InParanoid" id="W4K030"/>
<dbReference type="KEGG" id="hir:HETIRDRAFT_240447"/>
<organism evidence="1 2">
    <name type="scientific">Heterobasidion irregulare (strain TC 32-1)</name>
    <dbReference type="NCBI Taxonomy" id="747525"/>
    <lineage>
        <taxon>Eukaryota</taxon>
        <taxon>Fungi</taxon>
        <taxon>Dikarya</taxon>
        <taxon>Basidiomycota</taxon>
        <taxon>Agaricomycotina</taxon>
        <taxon>Agaricomycetes</taxon>
        <taxon>Russulales</taxon>
        <taxon>Bondarzewiaceae</taxon>
        <taxon>Heterobasidion</taxon>
        <taxon>Heterobasidion annosum species complex</taxon>
    </lineage>
</organism>
<dbReference type="eggNOG" id="KOG2134">
    <property type="taxonomic scope" value="Eukaryota"/>
</dbReference>
<dbReference type="PANTHER" id="PTHR12083:SF9">
    <property type="entry name" value="BIFUNCTIONAL POLYNUCLEOTIDE PHOSPHATASE_KINASE"/>
    <property type="match status" value="1"/>
</dbReference>
<reference evidence="1 2" key="1">
    <citation type="journal article" date="2012" name="New Phytol.">
        <title>Insight into trade-off between wood decay and parasitism from the genome of a fungal forest pathogen.</title>
        <authorList>
            <person name="Olson A."/>
            <person name="Aerts A."/>
            <person name="Asiegbu F."/>
            <person name="Belbahri L."/>
            <person name="Bouzid O."/>
            <person name="Broberg A."/>
            <person name="Canback B."/>
            <person name="Coutinho P.M."/>
            <person name="Cullen D."/>
            <person name="Dalman K."/>
            <person name="Deflorio G."/>
            <person name="van Diepen L.T."/>
            <person name="Dunand C."/>
            <person name="Duplessis S."/>
            <person name="Durling M."/>
            <person name="Gonthier P."/>
            <person name="Grimwood J."/>
            <person name="Fossdal C.G."/>
            <person name="Hansson D."/>
            <person name="Henrissat B."/>
            <person name="Hietala A."/>
            <person name="Himmelstrand K."/>
            <person name="Hoffmeister D."/>
            <person name="Hogberg N."/>
            <person name="James T.Y."/>
            <person name="Karlsson M."/>
            <person name="Kohler A."/>
            <person name="Kues U."/>
            <person name="Lee Y.H."/>
            <person name="Lin Y.C."/>
            <person name="Lind M."/>
            <person name="Lindquist E."/>
            <person name="Lombard V."/>
            <person name="Lucas S."/>
            <person name="Lunden K."/>
            <person name="Morin E."/>
            <person name="Murat C."/>
            <person name="Park J."/>
            <person name="Raffaello T."/>
            <person name="Rouze P."/>
            <person name="Salamov A."/>
            <person name="Schmutz J."/>
            <person name="Solheim H."/>
            <person name="Stahlberg J."/>
            <person name="Velez H."/>
            <person name="de Vries R.P."/>
            <person name="Wiebenga A."/>
            <person name="Woodward S."/>
            <person name="Yakovlev I."/>
            <person name="Garbelotto M."/>
            <person name="Martin F."/>
            <person name="Grigoriev I.V."/>
            <person name="Stenlid J."/>
        </authorList>
    </citation>
    <scope>NUCLEOTIDE SEQUENCE [LARGE SCALE GENOMIC DNA]</scope>
    <source>
        <strain evidence="1 2">TC 32-1</strain>
    </source>
</reference>
<dbReference type="STRING" id="747525.W4K030"/>
<evidence type="ECO:0000313" key="2">
    <source>
        <dbReference type="Proteomes" id="UP000030671"/>
    </source>
</evidence>
<feature type="non-terminal residue" evidence="1">
    <location>
        <position position="188"/>
    </location>
</feature>
<dbReference type="AlphaFoldDB" id="W4K030"/>
<dbReference type="Gene3D" id="3.40.50.300">
    <property type="entry name" value="P-loop containing nucleotide triphosphate hydrolases"/>
    <property type="match status" value="1"/>
</dbReference>
<dbReference type="EMBL" id="KI925461">
    <property type="protein sequence ID" value="ETW79084.1"/>
    <property type="molecule type" value="Genomic_DNA"/>
</dbReference>
<dbReference type="OrthoDB" id="3512845at2759"/>
<dbReference type="RefSeq" id="XP_009549353.1">
    <property type="nucleotide sequence ID" value="XM_009551058.1"/>
</dbReference>
<dbReference type="SUPFAM" id="SSF52540">
    <property type="entry name" value="P-loop containing nucleoside triphosphate hydrolases"/>
    <property type="match status" value="1"/>
</dbReference>
<dbReference type="PANTHER" id="PTHR12083">
    <property type="entry name" value="BIFUNCTIONAL POLYNUCLEOTIDE PHOSPHATASE/KINASE"/>
    <property type="match status" value="1"/>
</dbReference>
<sequence>DLSLNHKVVLILVGLIGSGKSSFAEALQRHFPRFIRCSQDELGDRRSVENLARRSLHEGLSVCIDRTNVDASQRCHWVNIAYEFPGTATWVLFFDTPFDVCAARIEKRMDHPTIKDVDTGRRVLARFASTFEDPSTHEGFDRILKVKPSDHLSSMYTRGDILDILHRVQTSPPPDFSASPSSSRAGSA</sequence>
<dbReference type="GO" id="GO:0006281">
    <property type="term" value="P:DNA repair"/>
    <property type="evidence" value="ECO:0007669"/>
    <property type="project" value="TreeGrafter"/>
</dbReference>
<evidence type="ECO:0008006" key="3">
    <source>
        <dbReference type="Google" id="ProtNLM"/>
    </source>
</evidence>
<evidence type="ECO:0000313" key="1">
    <source>
        <dbReference type="EMBL" id="ETW79084.1"/>
    </source>
</evidence>
<dbReference type="GO" id="GO:0003690">
    <property type="term" value="F:double-stranded DNA binding"/>
    <property type="evidence" value="ECO:0007669"/>
    <property type="project" value="TreeGrafter"/>
</dbReference>
<proteinExistence type="predicted"/>
<keyword evidence="2" id="KW-1185">Reference proteome</keyword>
<dbReference type="GeneID" id="20668855"/>
<dbReference type="GO" id="GO:0046403">
    <property type="term" value="F:polynucleotide 3'-phosphatase activity"/>
    <property type="evidence" value="ECO:0007669"/>
    <property type="project" value="TreeGrafter"/>
</dbReference>
<dbReference type="HOGENOM" id="CLU_073629_1_0_1"/>
<protein>
    <recommendedName>
        <fullName evidence="3">P-loop containing nucleoside triphosphate hydrolase protein</fullName>
    </recommendedName>
</protein>
<gene>
    <name evidence="1" type="ORF">HETIRDRAFT_240447</name>
</gene>
<dbReference type="Pfam" id="PF13671">
    <property type="entry name" value="AAA_33"/>
    <property type="match status" value="1"/>
</dbReference>
<dbReference type="GO" id="GO:0046404">
    <property type="term" value="F:ATP-dependent polydeoxyribonucleotide 5'-hydroxyl-kinase activity"/>
    <property type="evidence" value="ECO:0007669"/>
    <property type="project" value="TreeGrafter"/>
</dbReference>
<dbReference type="Proteomes" id="UP000030671">
    <property type="component" value="Unassembled WGS sequence"/>
</dbReference>
<feature type="non-terminal residue" evidence="1">
    <location>
        <position position="1"/>
    </location>
</feature>